<accession>A0A0U1L486</accession>
<dbReference type="EMBL" id="CTRP01000014">
    <property type="protein sequence ID" value="CQR74129.1"/>
    <property type="molecule type" value="Genomic_DNA"/>
</dbReference>
<evidence type="ECO:0000313" key="2">
    <source>
        <dbReference type="Proteomes" id="UP000049855"/>
    </source>
</evidence>
<organism evidence="1 2">
    <name type="scientific">Sporomusa ovata</name>
    <dbReference type="NCBI Taxonomy" id="2378"/>
    <lineage>
        <taxon>Bacteria</taxon>
        <taxon>Bacillati</taxon>
        <taxon>Bacillota</taxon>
        <taxon>Negativicutes</taxon>
        <taxon>Selenomonadales</taxon>
        <taxon>Sporomusaceae</taxon>
        <taxon>Sporomusa</taxon>
    </lineage>
</organism>
<evidence type="ECO:0000313" key="1">
    <source>
        <dbReference type="EMBL" id="CQR74129.1"/>
    </source>
</evidence>
<proteinExistence type="predicted"/>
<sequence>MGRYTKTLYKLTKANQMTALYGEFILKARSSCERDYYFRLQANWLRKAEALEARLRGLSRKGRRRDA</sequence>
<dbReference type="RefSeq" id="WP_021170138.1">
    <property type="nucleotide sequence ID" value="NZ_CTRP01000014.1"/>
</dbReference>
<keyword evidence="2" id="KW-1185">Reference proteome</keyword>
<name>A0A0U1L486_9FIRM</name>
<dbReference type="AlphaFoldDB" id="A0A0U1L486"/>
<gene>
    <name evidence="1" type="ORF">SpAn4DRAFT_0591</name>
</gene>
<dbReference type="Proteomes" id="UP000049855">
    <property type="component" value="Unassembled WGS sequence"/>
</dbReference>
<reference evidence="2" key="1">
    <citation type="submission" date="2015-03" db="EMBL/GenBank/DDBJ databases">
        <authorList>
            <person name="Nijsse Bart"/>
        </authorList>
    </citation>
    <scope>NUCLEOTIDE SEQUENCE [LARGE SCALE GENOMIC DNA]</scope>
</reference>
<protein>
    <submittedName>
        <fullName evidence="1">Uncharacterized protein</fullName>
    </submittedName>
</protein>